<protein>
    <submittedName>
        <fullName evidence="1">Type II toxin-antitoxin system HicB family antitoxin</fullName>
    </submittedName>
</protein>
<accession>A0ABU3CVD3</accession>
<dbReference type="Gene3D" id="3.30.160.250">
    <property type="match status" value="1"/>
</dbReference>
<dbReference type="Proteomes" id="UP001248819">
    <property type="component" value="Unassembled WGS sequence"/>
</dbReference>
<dbReference type="InterPro" id="IPR035069">
    <property type="entry name" value="TTHA1013/TTHA0281-like"/>
</dbReference>
<keyword evidence="2" id="KW-1185">Reference proteome</keyword>
<dbReference type="EMBL" id="JAVRHP010000036">
    <property type="protein sequence ID" value="MDT0650203.1"/>
    <property type="molecule type" value="Genomic_DNA"/>
</dbReference>
<dbReference type="SUPFAM" id="SSF143100">
    <property type="entry name" value="TTHA1013/TTHA0281-like"/>
    <property type="match status" value="1"/>
</dbReference>
<dbReference type="RefSeq" id="WP_311484402.1">
    <property type="nucleotide sequence ID" value="NZ_JAVRHP010000036.1"/>
</dbReference>
<organism evidence="1 2">
    <name type="scientific">Autumnicola edwardsiae</name>
    <dbReference type="NCBI Taxonomy" id="3075594"/>
    <lineage>
        <taxon>Bacteria</taxon>
        <taxon>Pseudomonadati</taxon>
        <taxon>Bacteroidota</taxon>
        <taxon>Flavobacteriia</taxon>
        <taxon>Flavobacteriales</taxon>
        <taxon>Flavobacteriaceae</taxon>
        <taxon>Autumnicola</taxon>
    </lineage>
</organism>
<sequence length="135" mass="14894">MKNAVKVYVEKAEDGTYWGSTQNIPGGVSAYGESLEDLKLNLKKAFADYLEVSEDLEEDWLGDVKAMDGFEYNLDIPSFFKLLPVKISAIAEKAGINASLMRQYATGKANASEERAKQIEKAIHELGEDLLSVSL</sequence>
<proteinExistence type="predicted"/>
<evidence type="ECO:0000313" key="1">
    <source>
        <dbReference type="EMBL" id="MDT0650203.1"/>
    </source>
</evidence>
<reference evidence="1 2" key="1">
    <citation type="submission" date="2023-09" db="EMBL/GenBank/DDBJ databases">
        <authorList>
            <person name="Rey-Velasco X."/>
        </authorList>
    </citation>
    <scope>NUCLEOTIDE SEQUENCE [LARGE SCALE GENOMIC DNA]</scope>
    <source>
        <strain evidence="1 2">F297</strain>
    </source>
</reference>
<name>A0ABU3CVD3_9FLAO</name>
<comment type="caution">
    <text evidence="1">The sequence shown here is derived from an EMBL/GenBank/DDBJ whole genome shotgun (WGS) entry which is preliminary data.</text>
</comment>
<gene>
    <name evidence="1" type="ORF">RM529_08615</name>
</gene>
<evidence type="ECO:0000313" key="2">
    <source>
        <dbReference type="Proteomes" id="UP001248819"/>
    </source>
</evidence>